<dbReference type="ESTHER" id="9hypo-a0a0l0n5r8">
    <property type="family name" value="Fungal_carboxylesterase_lipase"/>
</dbReference>
<dbReference type="Proteomes" id="UP000036947">
    <property type="component" value="Unassembled WGS sequence"/>
</dbReference>
<feature type="signal peptide" evidence="1">
    <location>
        <begin position="1"/>
        <end position="19"/>
    </location>
</feature>
<name>A0A0L0N5R8_TOLOC</name>
<comment type="caution">
    <text evidence="3">The sequence shown here is derived from an EMBL/GenBank/DDBJ whole genome shotgun (WGS) entry which is preliminary data.</text>
</comment>
<dbReference type="EMBL" id="LFRF01000020">
    <property type="protein sequence ID" value="KND89160.1"/>
    <property type="molecule type" value="Genomic_DNA"/>
</dbReference>
<dbReference type="Gene3D" id="3.40.50.1820">
    <property type="entry name" value="alpha/beta hydrolase"/>
    <property type="match status" value="1"/>
</dbReference>
<dbReference type="OrthoDB" id="408631at2759"/>
<feature type="chain" id="PRO_5005544665" evidence="1">
    <location>
        <begin position="20"/>
        <end position="595"/>
    </location>
</feature>
<evidence type="ECO:0000313" key="4">
    <source>
        <dbReference type="Proteomes" id="UP000036947"/>
    </source>
</evidence>
<dbReference type="InterPro" id="IPR050309">
    <property type="entry name" value="Type-B_Carboxylest/Lipase"/>
</dbReference>
<proteinExistence type="predicted"/>
<organism evidence="3 4">
    <name type="scientific">Tolypocladium ophioglossoides (strain CBS 100239)</name>
    <name type="common">Snaketongue truffleclub</name>
    <name type="synonym">Elaphocordyceps ophioglossoides</name>
    <dbReference type="NCBI Taxonomy" id="1163406"/>
    <lineage>
        <taxon>Eukaryota</taxon>
        <taxon>Fungi</taxon>
        <taxon>Dikarya</taxon>
        <taxon>Ascomycota</taxon>
        <taxon>Pezizomycotina</taxon>
        <taxon>Sordariomycetes</taxon>
        <taxon>Hypocreomycetidae</taxon>
        <taxon>Hypocreales</taxon>
        <taxon>Ophiocordycipitaceae</taxon>
        <taxon>Tolypocladium</taxon>
    </lineage>
</organism>
<dbReference type="InterPro" id="IPR002018">
    <property type="entry name" value="CarbesteraseB"/>
</dbReference>
<dbReference type="AlphaFoldDB" id="A0A0L0N5R8"/>
<sequence>MIDLLLLLAFSALSASTNAHADLPELALPWGKWQATVYPEDAEVPKIYLFKNVRFGAEPERFSGPSFPDSLSSDLQNDSRNISRIQIDLSPLRNPPGGKNPLGDPRNSDLVQTEDCLFLDVYAPVSAFQPGAEPLPVVVWFYGGAFAFGNKNQDGPLYTGQSILTASNDTAIYIVGNYRLGAFGWLAGHYMESSGQPNAGLYDQALLLSWVQEYVDRVGGDPSRVSAWGQSAGGSSILHHLIREDGNQDPLFKTFAVQSPAFEWAWDNSADGRLDTLYRKFSNHTGCGFEYNIECLRKNVSVETLATANQLLFKEVRQTGLFPIGPAVDGKWIKSIPKVAFSQGNFWKGIDSAIISHCTNESVLFTPPNIDNQTMFDELLNVFLPGDQQKPQREAIRQQYNCTIKFEGDFTACIATLIRDAAFTCNTRDLFDSYPDKSYMMEYGFPSNADAYHSSDLIPLFMNNLAEAKYLLIKAGLDSGNATTYAFALQNVVRKNFQDYFASFALSGNPNTRHPNPPVTWPIANGDDDQLSDVLKVKPALLPKNAFGLVEDDQNSKSICSFWTGIAKDIVHGQRGTNREGGSLQLQLFGASDEL</sequence>
<feature type="domain" description="Carboxylesterase type B" evidence="2">
    <location>
        <begin position="28"/>
        <end position="531"/>
    </location>
</feature>
<keyword evidence="1" id="KW-0732">Signal</keyword>
<dbReference type="InterPro" id="IPR029058">
    <property type="entry name" value="AB_hydrolase_fold"/>
</dbReference>
<protein>
    <submittedName>
        <fullName evidence="3">Lipase 1</fullName>
    </submittedName>
</protein>
<dbReference type="PROSITE" id="PS00941">
    <property type="entry name" value="CARBOXYLESTERASE_B_2"/>
    <property type="match status" value="1"/>
</dbReference>
<reference evidence="3 4" key="1">
    <citation type="journal article" date="2015" name="BMC Genomics">
        <title>The genome of the truffle-parasite Tolypocladium ophioglossoides and the evolution of antifungal peptaibiotics.</title>
        <authorList>
            <person name="Quandt C.A."/>
            <person name="Bushley K.E."/>
            <person name="Spatafora J.W."/>
        </authorList>
    </citation>
    <scope>NUCLEOTIDE SEQUENCE [LARGE SCALE GENOMIC DNA]</scope>
    <source>
        <strain evidence="3 4">CBS 100239</strain>
    </source>
</reference>
<accession>A0A0L0N5R8</accession>
<dbReference type="PANTHER" id="PTHR11559">
    <property type="entry name" value="CARBOXYLESTERASE"/>
    <property type="match status" value="1"/>
</dbReference>
<dbReference type="STRING" id="1163406.A0A0L0N5R8"/>
<keyword evidence="4" id="KW-1185">Reference proteome</keyword>
<gene>
    <name evidence="3" type="ORF">TOPH_06103</name>
</gene>
<dbReference type="Pfam" id="PF00135">
    <property type="entry name" value="COesterase"/>
    <property type="match status" value="1"/>
</dbReference>
<dbReference type="SUPFAM" id="SSF53474">
    <property type="entry name" value="alpha/beta-Hydrolases"/>
    <property type="match status" value="1"/>
</dbReference>
<evidence type="ECO:0000256" key="1">
    <source>
        <dbReference type="SAM" id="SignalP"/>
    </source>
</evidence>
<dbReference type="InterPro" id="IPR019819">
    <property type="entry name" value="Carboxylesterase_B_CS"/>
</dbReference>
<evidence type="ECO:0000259" key="2">
    <source>
        <dbReference type="Pfam" id="PF00135"/>
    </source>
</evidence>
<evidence type="ECO:0000313" key="3">
    <source>
        <dbReference type="EMBL" id="KND89160.1"/>
    </source>
</evidence>